<gene>
    <name evidence="2" type="ORF">THAPSDRAFT_1587</name>
</gene>
<evidence type="ECO:0000256" key="1">
    <source>
        <dbReference type="SAM" id="MobiDB-lite"/>
    </source>
</evidence>
<feature type="compositionally biased region" description="Low complexity" evidence="1">
    <location>
        <begin position="100"/>
        <end position="113"/>
    </location>
</feature>
<dbReference type="GeneID" id="7443142"/>
<name>B8BRD5_THAPS</name>
<feature type="region of interest" description="Disordered" evidence="1">
    <location>
        <begin position="30"/>
        <end position="61"/>
    </location>
</feature>
<reference evidence="2 3" key="1">
    <citation type="journal article" date="2004" name="Science">
        <title>The genome of the diatom Thalassiosira pseudonana: ecology, evolution, and metabolism.</title>
        <authorList>
            <person name="Armbrust E.V."/>
            <person name="Berges J.A."/>
            <person name="Bowler C."/>
            <person name="Green B.R."/>
            <person name="Martinez D."/>
            <person name="Putnam N.H."/>
            <person name="Zhou S."/>
            <person name="Allen A.E."/>
            <person name="Apt K.E."/>
            <person name="Bechner M."/>
            <person name="Brzezinski M.A."/>
            <person name="Chaal B.K."/>
            <person name="Chiovitti A."/>
            <person name="Davis A.K."/>
            <person name="Demarest M.S."/>
            <person name="Detter J.C."/>
            <person name="Glavina T."/>
            <person name="Goodstein D."/>
            <person name="Hadi M.Z."/>
            <person name="Hellsten U."/>
            <person name="Hildebrand M."/>
            <person name="Jenkins B.D."/>
            <person name="Jurka J."/>
            <person name="Kapitonov V.V."/>
            <person name="Kroger N."/>
            <person name="Lau W.W."/>
            <person name="Lane T.W."/>
            <person name="Larimer F.W."/>
            <person name="Lippmeier J.C."/>
            <person name="Lucas S."/>
            <person name="Medina M."/>
            <person name="Montsant A."/>
            <person name="Obornik M."/>
            <person name="Parker M.S."/>
            <person name="Palenik B."/>
            <person name="Pazour G.J."/>
            <person name="Richardson P.M."/>
            <person name="Rynearson T.A."/>
            <person name="Saito M.A."/>
            <person name="Schwartz D.C."/>
            <person name="Thamatrakoln K."/>
            <person name="Valentin K."/>
            <person name="Vardi A."/>
            <person name="Wilkerson F.P."/>
            <person name="Rokhsar D.S."/>
        </authorList>
    </citation>
    <scope>NUCLEOTIDE SEQUENCE [LARGE SCALE GENOMIC DNA]</scope>
    <source>
        <strain evidence="2 3">CCMP1335</strain>
    </source>
</reference>
<evidence type="ECO:0008006" key="4">
    <source>
        <dbReference type="Google" id="ProtNLM"/>
    </source>
</evidence>
<accession>B8BRD5</accession>
<evidence type="ECO:0000313" key="2">
    <source>
        <dbReference type="EMBL" id="EED95940.1"/>
    </source>
</evidence>
<dbReference type="EMBL" id="CM000638">
    <property type="protein sequence ID" value="EED95940.1"/>
    <property type="molecule type" value="Genomic_DNA"/>
</dbReference>
<dbReference type="RefSeq" id="XP_002286299.1">
    <property type="nucleotide sequence ID" value="XM_002286263.1"/>
</dbReference>
<dbReference type="AlphaFoldDB" id="B8BRD5"/>
<dbReference type="KEGG" id="tps:THAPSDRAFT_1587"/>
<evidence type="ECO:0000313" key="3">
    <source>
        <dbReference type="Proteomes" id="UP000001449"/>
    </source>
</evidence>
<protein>
    <recommendedName>
        <fullName evidence="4">BZIP domain-containing protein</fullName>
    </recommendedName>
</protein>
<dbReference type="PaxDb" id="35128-Thaps1587"/>
<proteinExistence type="predicted"/>
<dbReference type="eggNOG" id="ENOG502SZ9E">
    <property type="taxonomic scope" value="Eukaryota"/>
</dbReference>
<dbReference type="CDD" id="cd14809">
    <property type="entry name" value="bZIP_AUREO-like"/>
    <property type="match status" value="1"/>
</dbReference>
<dbReference type="InParanoid" id="B8BRD5"/>
<dbReference type="Proteomes" id="UP000001449">
    <property type="component" value="Chromosome 1"/>
</dbReference>
<sequence>MPPIDDSLDALEALLQFRERVCSKMSSSRSNIHHEIPVPNPLNPSLPHLIEGDAPTSARRRSVGRFSLKRIKRTFVPKPDTSVEAAVPNPLAPIADSSSDESSSSLMPTSSSTVSYPIVDTTSPIVHGLDISSSPAPSGCQNTNSFTPLVRTDMIQDALNSKSQRGKKRCNLNDVERLELTRTRNREHAKCTRMKKKARHEELVAMEQRYRQLKQQQDLNLQRSTRVFNLIDSIGDISTSRSCPHRLQLEQLATEKLQNAQFSVGPSSPISVALTTEDSAMVKISVNGTAYKSGEAIALSGIVSVDFKFNSADISSVSIYWSEPASTSSAVRIIPSASASSFE</sequence>
<dbReference type="OMA" id="RSNIHHE"/>
<dbReference type="HOGENOM" id="CLU_810102_0_0_1"/>
<feature type="region of interest" description="Disordered" evidence="1">
    <location>
        <begin position="81"/>
        <end position="113"/>
    </location>
</feature>
<reference evidence="2 3" key="2">
    <citation type="journal article" date="2008" name="Nature">
        <title>The Phaeodactylum genome reveals the evolutionary history of diatom genomes.</title>
        <authorList>
            <person name="Bowler C."/>
            <person name="Allen A.E."/>
            <person name="Badger J.H."/>
            <person name="Grimwood J."/>
            <person name="Jabbari K."/>
            <person name="Kuo A."/>
            <person name="Maheswari U."/>
            <person name="Martens C."/>
            <person name="Maumus F."/>
            <person name="Otillar R.P."/>
            <person name="Rayko E."/>
            <person name="Salamov A."/>
            <person name="Vandepoele K."/>
            <person name="Beszteri B."/>
            <person name="Gruber A."/>
            <person name="Heijde M."/>
            <person name="Katinka M."/>
            <person name="Mock T."/>
            <person name="Valentin K."/>
            <person name="Verret F."/>
            <person name="Berges J.A."/>
            <person name="Brownlee C."/>
            <person name="Cadoret J.P."/>
            <person name="Chiovitti A."/>
            <person name="Choi C.J."/>
            <person name="Coesel S."/>
            <person name="De Martino A."/>
            <person name="Detter J.C."/>
            <person name="Durkin C."/>
            <person name="Falciatore A."/>
            <person name="Fournet J."/>
            <person name="Haruta M."/>
            <person name="Huysman M.J."/>
            <person name="Jenkins B.D."/>
            <person name="Jiroutova K."/>
            <person name="Jorgensen R.E."/>
            <person name="Joubert Y."/>
            <person name="Kaplan A."/>
            <person name="Kroger N."/>
            <person name="Kroth P.G."/>
            <person name="La Roche J."/>
            <person name="Lindquist E."/>
            <person name="Lommer M."/>
            <person name="Martin-Jezequel V."/>
            <person name="Lopez P.J."/>
            <person name="Lucas S."/>
            <person name="Mangogna M."/>
            <person name="McGinnis K."/>
            <person name="Medlin L.K."/>
            <person name="Montsant A."/>
            <person name="Oudot-Le Secq M.P."/>
            <person name="Napoli C."/>
            <person name="Obornik M."/>
            <person name="Parker M.S."/>
            <person name="Petit J.L."/>
            <person name="Porcel B.M."/>
            <person name="Poulsen N."/>
            <person name="Robison M."/>
            <person name="Rychlewski L."/>
            <person name="Rynearson T.A."/>
            <person name="Schmutz J."/>
            <person name="Shapiro H."/>
            <person name="Siaut M."/>
            <person name="Stanley M."/>
            <person name="Sussman M.R."/>
            <person name="Taylor A.R."/>
            <person name="Vardi A."/>
            <person name="von Dassow P."/>
            <person name="Vyverman W."/>
            <person name="Willis A."/>
            <person name="Wyrwicz L.S."/>
            <person name="Rokhsar D.S."/>
            <person name="Weissenbach J."/>
            <person name="Armbrust E.V."/>
            <person name="Green B.R."/>
            <person name="Van de Peer Y."/>
            <person name="Grigoriev I.V."/>
        </authorList>
    </citation>
    <scope>NUCLEOTIDE SEQUENCE [LARGE SCALE GENOMIC DNA]</scope>
    <source>
        <strain evidence="2 3">CCMP1335</strain>
    </source>
</reference>
<keyword evidence="3" id="KW-1185">Reference proteome</keyword>
<organism evidence="2 3">
    <name type="scientific">Thalassiosira pseudonana</name>
    <name type="common">Marine diatom</name>
    <name type="synonym">Cyclotella nana</name>
    <dbReference type="NCBI Taxonomy" id="35128"/>
    <lineage>
        <taxon>Eukaryota</taxon>
        <taxon>Sar</taxon>
        <taxon>Stramenopiles</taxon>
        <taxon>Ochrophyta</taxon>
        <taxon>Bacillariophyta</taxon>
        <taxon>Coscinodiscophyceae</taxon>
        <taxon>Thalassiosirophycidae</taxon>
        <taxon>Thalassiosirales</taxon>
        <taxon>Thalassiosiraceae</taxon>
        <taxon>Thalassiosira</taxon>
    </lineage>
</organism>